<evidence type="ECO:0000313" key="4">
    <source>
        <dbReference type="EMBL" id="PMS38674.1"/>
    </source>
</evidence>
<dbReference type="GO" id="GO:0009117">
    <property type="term" value="P:nucleotide metabolic process"/>
    <property type="evidence" value="ECO:0007669"/>
    <property type="project" value="InterPro"/>
</dbReference>
<keyword evidence="5" id="KW-1185">Reference proteome</keyword>
<dbReference type="Gene3D" id="3.30.428.70">
    <property type="match status" value="1"/>
</dbReference>
<dbReference type="Pfam" id="PF19327">
    <property type="entry name" value="Ap4A_phos_N"/>
    <property type="match status" value="1"/>
</dbReference>
<dbReference type="RefSeq" id="WP_018439361.1">
    <property type="nucleotide sequence ID" value="NZ_KB890165.1"/>
</dbReference>
<dbReference type="PIRSF" id="PIRSF000846">
    <property type="entry name" value="ATP_adenylyltr"/>
    <property type="match status" value="1"/>
</dbReference>
<dbReference type="GO" id="GO:0005524">
    <property type="term" value="F:ATP binding"/>
    <property type="evidence" value="ECO:0007669"/>
    <property type="project" value="InterPro"/>
</dbReference>
<name>A0A2N7XAK9_9BURK</name>
<dbReference type="InterPro" id="IPR043171">
    <property type="entry name" value="Ap4A_phos1/2-like"/>
</dbReference>
<dbReference type="EMBL" id="PNYC01000001">
    <property type="protein sequence ID" value="PMS38674.1"/>
    <property type="molecule type" value="Genomic_DNA"/>
</dbReference>
<dbReference type="AlphaFoldDB" id="A0A2N7XAK9"/>
<dbReference type="InterPro" id="IPR019200">
    <property type="entry name" value="ATP_adenylylTrfase_C"/>
</dbReference>
<dbReference type="PANTHER" id="PTHR38420">
    <property type="entry name" value="AP-4-A PHOSPHORYLASE II"/>
    <property type="match status" value="1"/>
</dbReference>
<protein>
    <submittedName>
        <fullName evidence="4">Phosphorylase</fullName>
    </submittedName>
</protein>
<dbReference type="Proteomes" id="UP000235777">
    <property type="component" value="Unassembled WGS sequence"/>
</dbReference>
<sequence>MSSLLTPNTLLSAIVRRTAHALECGALRPIETASIALDDGGVRFVVRQVSSLARKTRERGAHATNSSSPPVDPFLPYDPDLFVADITPTHVALLNKFNVIDHHLLIVTRAFEEQEALLGIDDFTAWLACLTQFEPPGVRPPGSPASSSGALGFYNGGEAAGASQRHKHMQLVPLPLAADAQGLSLPIEPLVSAALATGADVAALDGLPFAHAFAPLPPAPAPVAALDLYLRLMEALGLIDKSGPGAPARQASPYNLLLTPRWMLLVPRRAECADGVSINALGFAGSLFLRDAGQMETVRRLGPMTLLERVSMPRDANA</sequence>
<dbReference type="STRING" id="863227.GCA_000373005_00834"/>
<feature type="active site" description="Nucleophile" evidence="1">
    <location>
        <position position="168"/>
    </location>
</feature>
<proteinExistence type="predicted"/>
<dbReference type="Pfam" id="PF09830">
    <property type="entry name" value="ATP_transf"/>
    <property type="match status" value="1"/>
</dbReference>
<comment type="caution">
    <text evidence="4">The sequence shown here is derived from an EMBL/GenBank/DDBJ whole genome shotgun (WGS) entry which is preliminary data.</text>
</comment>
<evidence type="ECO:0000259" key="2">
    <source>
        <dbReference type="Pfam" id="PF09830"/>
    </source>
</evidence>
<evidence type="ECO:0000259" key="3">
    <source>
        <dbReference type="Pfam" id="PF19327"/>
    </source>
</evidence>
<reference evidence="4 5" key="1">
    <citation type="submission" date="2018-01" db="EMBL/GenBank/DDBJ databases">
        <title>Whole genome analyses suggest that Burkholderia sensu lato contains two further novel genera in the rhizoxinica-symbiotica group Mycetohabitans gen. nov., and Trinickia gen. nov.: implications for the evolution of diazotrophy and nodulation in the Burkholderiaceae.</title>
        <authorList>
            <person name="Estrada-de los Santos P."/>
            <person name="Palmer M."/>
            <person name="Chavez-Ramirez B."/>
            <person name="Beukes C."/>
            <person name="Steenkamp E.T."/>
            <person name="Hirsch A.M."/>
            <person name="Manyaka P."/>
            <person name="Maluk M."/>
            <person name="Lafos M."/>
            <person name="Crook M."/>
            <person name="Gross E."/>
            <person name="Simon M.F."/>
            <person name="Bueno dos Reis Junior F."/>
            <person name="Poole P.S."/>
            <person name="Venter S.N."/>
            <person name="James E.K."/>
        </authorList>
    </citation>
    <scope>NUCLEOTIDE SEQUENCE [LARGE SCALE GENOMIC DNA]</scope>
    <source>
        <strain evidence="4 5">JPY 581</strain>
    </source>
</reference>
<organism evidence="4 5">
    <name type="scientific">Trinickia symbiotica</name>
    <dbReference type="NCBI Taxonomy" id="863227"/>
    <lineage>
        <taxon>Bacteria</taxon>
        <taxon>Pseudomonadati</taxon>
        <taxon>Pseudomonadota</taxon>
        <taxon>Betaproteobacteria</taxon>
        <taxon>Burkholderiales</taxon>
        <taxon>Burkholderiaceae</taxon>
        <taxon>Trinickia</taxon>
    </lineage>
</organism>
<feature type="domain" description="Ap4A phosphorylase 1/2 N-terminal" evidence="3">
    <location>
        <begin position="4"/>
        <end position="192"/>
    </location>
</feature>
<dbReference type="InterPro" id="IPR036265">
    <property type="entry name" value="HIT-like_sf"/>
</dbReference>
<dbReference type="InterPro" id="IPR045759">
    <property type="entry name" value="Ap4A_phos1/2_N"/>
</dbReference>
<gene>
    <name evidence="4" type="ORF">C0Z20_02100</name>
</gene>
<dbReference type="SUPFAM" id="SSF54197">
    <property type="entry name" value="HIT-like"/>
    <property type="match status" value="1"/>
</dbReference>
<dbReference type="OrthoDB" id="421767at2"/>
<evidence type="ECO:0000313" key="5">
    <source>
        <dbReference type="Proteomes" id="UP000235777"/>
    </source>
</evidence>
<dbReference type="GO" id="GO:0003877">
    <property type="term" value="F:ATP:ADP adenylyltransferase activity"/>
    <property type="evidence" value="ECO:0007669"/>
    <property type="project" value="InterPro"/>
</dbReference>
<dbReference type="PANTHER" id="PTHR38420:SF1">
    <property type="entry name" value="PUTATIVE (AFU_ORTHOLOGUE AFUA_5G14690)-RELATED"/>
    <property type="match status" value="1"/>
</dbReference>
<evidence type="ECO:0000256" key="1">
    <source>
        <dbReference type="PIRSR" id="PIRSR000846-1"/>
    </source>
</evidence>
<dbReference type="InterPro" id="IPR009163">
    <property type="entry name" value="Ap4A_phos1/2"/>
</dbReference>
<accession>A0A2N7XAK9</accession>
<feature type="domain" description="ATP adenylyltransferase C-terminal" evidence="2">
    <location>
        <begin position="206"/>
        <end position="313"/>
    </location>
</feature>